<feature type="transmembrane region" description="Helical" evidence="4">
    <location>
        <begin position="6"/>
        <end position="24"/>
    </location>
</feature>
<feature type="domain" description="GGDEF" evidence="5">
    <location>
        <begin position="242"/>
        <end position="375"/>
    </location>
</feature>
<dbReference type="PANTHER" id="PTHR45138">
    <property type="entry name" value="REGULATORY COMPONENTS OF SENSORY TRANSDUCTION SYSTEM"/>
    <property type="match status" value="1"/>
</dbReference>
<feature type="transmembrane region" description="Helical" evidence="4">
    <location>
        <begin position="142"/>
        <end position="166"/>
    </location>
</feature>
<feature type="transmembrane region" description="Helical" evidence="4">
    <location>
        <begin position="114"/>
        <end position="133"/>
    </location>
</feature>
<reference evidence="6 7" key="1">
    <citation type="submission" date="2016-09" db="EMBL/GenBank/DDBJ databases">
        <title>The complete genome sequences of Rhizobium gallicum, symbiovars gallicum and phaseoli, symbionts associated to common bean (Phaseolus vulgaris).</title>
        <authorList>
            <person name="Bustos P."/>
            <person name="Santamaria R.I."/>
            <person name="Perez-Carrascal O.M."/>
            <person name="Juarez S."/>
            <person name="Lozano L."/>
            <person name="Martinez-Flores I."/>
            <person name="Martinez-Romero E."/>
            <person name="Cevallos M."/>
            <person name="Romero D."/>
            <person name="Davila G."/>
            <person name="Gonzalez V."/>
        </authorList>
    </citation>
    <scope>NUCLEOTIDE SEQUENCE [LARGE SCALE GENOMIC DNA]</scope>
    <source>
        <strain evidence="6 7">IE4872</strain>
    </source>
</reference>
<dbReference type="PROSITE" id="PS50887">
    <property type="entry name" value="GGDEF"/>
    <property type="match status" value="1"/>
</dbReference>
<evidence type="ECO:0000259" key="5">
    <source>
        <dbReference type="PROSITE" id="PS50887"/>
    </source>
</evidence>
<dbReference type="NCBIfam" id="TIGR00254">
    <property type="entry name" value="GGDEF"/>
    <property type="match status" value="1"/>
</dbReference>
<feature type="region of interest" description="Disordered" evidence="3">
    <location>
        <begin position="383"/>
        <end position="403"/>
    </location>
</feature>
<dbReference type="InterPro" id="IPR050469">
    <property type="entry name" value="Diguanylate_Cyclase"/>
</dbReference>
<protein>
    <recommendedName>
        <fullName evidence="1">diguanylate cyclase</fullName>
        <ecNumber evidence="1">2.7.7.65</ecNumber>
    </recommendedName>
</protein>
<dbReference type="STRING" id="56730.IE4872_CH04100"/>
<feature type="compositionally biased region" description="Polar residues" evidence="3">
    <location>
        <begin position="392"/>
        <end position="403"/>
    </location>
</feature>
<evidence type="ECO:0000256" key="2">
    <source>
        <dbReference type="ARBA" id="ARBA00034247"/>
    </source>
</evidence>
<organism evidence="6 7">
    <name type="scientific">Rhizobium gallicum</name>
    <dbReference type="NCBI Taxonomy" id="56730"/>
    <lineage>
        <taxon>Bacteria</taxon>
        <taxon>Pseudomonadati</taxon>
        <taxon>Pseudomonadota</taxon>
        <taxon>Alphaproteobacteria</taxon>
        <taxon>Hyphomicrobiales</taxon>
        <taxon>Rhizobiaceae</taxon>
        <taxon>Rhizobium/Agrobacterium group</taxon>
        <taxon>Rhizobium</taxon>
    </lineage>
</organism>
<feature type="transmembrane region" description="Helical" evidence="4">
    <location>
        <begin position="62"/>
        <end position="80"/>
    </location>
</feature>
<dbReference type="SUPFAM" id="SSF55073">
    <property type="entry name" value="Nucleotide cyclase"/>
    <property type="match status" value="1"/>
</dbReference>
<evidence type="ECO:0000256" key="4">
    <source>
        <dbReference type="SAM" id="Phobius"/>
    </source>
</evidence>
<dbReference type="GO" id="GO:0052621">
    <property type="term" value="F:diguanylate cyclase activity"/>
    <property type="evidence" value="ECO:0007669"/>
    <property type="project" value="UniProtKB-EC"/>
</dbReference>
<keyword evidence="4" id="KW-1133">Transmembrane helix</keyword>
<accession>A0A1L5NP50</accession>
<evidence type="ECO:0000256" key="3">
    <source>
        <dbReference type="SAM" id="MobiDB-lite"/>
    </source>
</evidence>
<dbReference type="CDD" id="cd01949">
    <property type="entry name" value="GGDEF"/>
    <property type="match status" value="1"/>
</dbReference>
<dbReference type="InterPro" id="IPR029787">
    <property type="entry name" value="Nucleotide_cyclase"/>
</dbReference>
<dbReference type="SMART" id="SM00267">
    <property type="entry name" value="GGDEF"/>
    <property type="match status" value="1"/>
</dbReference>
<comment type="catalytic activity">
    <reaction evidence="2">
        <text>2 GTP = 3',3'-c-di-GMP + 2 diphosphate</text>
        <dbReference type="Rhea" id="RHEA:24898"/>
        <dbReference type="ChEBI" id="CHEBI:33019"/>
        <dbReference type="ChEBI" id="CHEBI:37565"/>
        <dbReference type="ChEBI" id="CHEBI:58805"/>
        <dbReference type="EC" id="2.7.7.65"/>
    </reaction>
</comment>
<dbReference type="FunFam" id="3.30.70.270:FF:000001">
    <property type="entry name" value="Diguanylate cyclase domain protein"/>
    <property type="match status" value="1"/>
</dbReference>
<gene>
    <name evidence="6" type="ORF">IE4872_CH04100</name>
</gene>
<dbReference type="PANTHER" id="PTHR45138:SF9">
    <property type="entry name" value="DIGUANYLATE CYCLASE DGCM-RELATED"/>
    <property type="match status" value="1"/>
</dbReference>
<keyword evidence="4" id="KW-0812">Transmembrane</keyword>
<sequence>MQNIIFYLPSSLFLIMAFVFLLLWRIGLSSSWQWGAGFAQTASGFALSSFPIEPTFDQFTSGILYIGAAYSYGSAILIHFEQPLRQWTRRALAIGFLAPHTYLVLIIPSLRWDLFLIEIVFACLLGSTIWLAASRAKFAADVAFIIASSLVVIDCLVRGVVFTFLIQTSDEMADFLHSAYNLSVHVSTITVCMLFPFSAIAAMTAAAVNRHRNAAEQDPLTSLLNRRGFEQATQRSSGGTLLTGAIIVCDIDHFKKINDSFGHATGDHVIVEVSKELLKIQNQKTHIARFGGEEFVIFVLDASEIEVAQIAETLREKIATRRWVDLGFDRKVTASFGVAELDLSDFSVDAAIDRADRALYLAKLAGRNQVALASSIQEKHLGSAGAMKSKTAGPTSRPTAASV</sequence>
<name>A0A1L5NP50_9HYPH</name>
<proteinExistence type="predicted"/>
<dbReference type="EMBL" id="CP017101">
    <property type="protein sequence ID" value="APO69681.1"/>
    <property type="molecule type" value="Genomic_DNA"/>
</dbReference>
<dbReference type="Pfam" id="PF00990">
    <property type="entry name" value="GGDEF"/>
    <property type="match status" value="1"/>
</dbReference>
<dbReference type="AlphaFoldDB" id="A0A1L5NP50"/>
<dbReference type="InterPro" id="IPR043128">
    <property type="entry name" value="Rev_trsase/Diguanyl_cyclase"/>
</dbReference>
<dbReference type="Gene3D" id="3.30.70.270">
    <property type="match status" value="1"/>
</dbReference>
<keyword evidence="4" id="KW-0472">Membrane</keyword>
<dbReference type="EC" id="2.7.7.65" evidence="1"/>
<feature type="transmembrane region" description="Helical" evidence="4">
    <location>
        <begin position="186"/>
        <end position="208"/>
    </location>
</feature>
<feature type="transmembrane region" description="Helical" evidence="4">
    <location>
        <begin position="92"/>
        <end position="108"/>
    </location>
</feature>
<evidence type="ECO:0000256" key="1">
    <source>
        <dbReference type="ARBA" id="ARBA00012528"/>
    </source>
</evidence>
<evidence type="ECO:0000313" key="6">
    <source>
        <dbReference type="EMBL" id="APO69681.1"/>
    </source>
</evidence>
<dbReference type="InterPro" id="IPR000160">
    <property type="entry name" value="GGDEF_dom"/>
</dbReference>
<dbReference type="Proteomes" id="UP000184749">
    <property type="component" value="Chromosome"/>
</dbReference>
<evidence type="ECO:0000313" key="7">
    <source>
        <dbReference type="Proteomes" id="UP000184749"/>
    </source>
</evidence>